<organism evidence="1">
    <name type="scientific">Rhizophora mucronata</name>
    <name type="common">Asiatic mangrove</name>
    <dbReference type="NCBI Taxonomy" id="61149"/>
    <lineage>
        <taxon>Eukaryota</taxon>
        <taxon>Viridiplantae</taxon>
        <taxon>Streptophyta</taxon>
        <taxon>Embryophyta</taxon>
        <taxon>Tracheophyta</taxon>
        <taxon>Spermatophyta</taxon>
        <taxon>Magnoliopsida</taxon>
        <taxon>eudicotyledons</taxon>
        <taxon>Gunneridae</taxon>
        <taxon>Pentapetalae</taxon>
        <taxon>rosids</taxon>
        <taxon>fabids</taxon>
        <taxon>Malpighiales</taxon>
        <taxon>Rhizophoraceae</taxon>
        <taxon>Rhizophora</taxon>
    </lineage>
</organism>
<accession>A0A2P2PD79</accession>
<evidence type="ECO:0000313" key="1">
    <source>
        <dbReference type="EMBL" id="MBX52685.1"/>
    </source>
</evidence>
<protein>
    <submittedName>
        <fullName evidence="1">Uncharacterized protein</fullName>
    </submittedName>
</protein>
<name>A0A2P2PD79_RHIMU</name>
<sequence>MRLFKFMNSCHCMDRTSICDINFISKGKLLAKCLISIDAVIN</sequence>
<reference evidence="1" key="1">
    <citation type="submission" date="2018-02" db="EMBL/GenBank/DDBJ databases">
        <title>Rhizophora mucronata_Transcriptome.</title>
        <authorList>
            <person name="Meera S.P."/>
            <person name="Sreeshan A."/>
            <person name="Augustine A."/>
        </authorList>
    </citation>
    <scope>NUCLEOTIDE SEQUENCE</scope>
    <source>
        <tissue evidence="1">Leaf</tissue>
    </source>
</reference>
<proteinExistence type="predicted"/>
<dbReference type="AlphaFoldDB" id="A0A2P2PD79"/>
<dbReference type="EMBL" id="GGEC01072201">
    <property type="protein sequence ID" value="MBX52685.1"/>
    <property type="molecule type" value="Transcribed_RNA"/>
</dbReference>